<dbReference type="Pfam" id="PF13926">
    <property type="entry name" value="DUF4211"/>
    <property type="match status" value="1"/>
</dbReference>
<feature type="compositionally biased region" description="Basic and acidic residues" evidence="1">
    <location>
        <begin position="259"/>
        <end position="271"/>
    </location>
</feature>
<dbReference type="STRING" id="759272.G0S6K0"/>
<feature type="compositionally biased region" description="Acidic residues" evidence="1">
    <location>
        <begin position="249"/>
        <end position="258"/>
    </location>
</feature>
<dbReference type="GeneID" id="18256687"/>
<dbReference type="OMA" id="WRDFHIN"/>
<evidence type="ECO:0000256" key="1">
    <source>
        <dbReference type="SAM" id="MobiDB-lite"/>
    </source>
</evidence>
<name>G0S6K0_CHATD</name>
<feature type="region of interest" description="Disordered" evidence="1">
    <location>
        <begin position="457"/>
        <end position="483"/>
    </location>
</feature>
<dbReference type="AlphaFoldDB" id="G0S6K0"/>
<dbReference type="Proteomes" id="UP000008066">
    <property type="component" value="Unassembled WGS sequence"/>
</dbReference>
<keyword evidence="4" id="KW-1185">Reference proteome</keyword>
<proteinExistence type="predicted"/>
<feature type="compositionally biased region" description="Basic residues" evidence="1">
    <location>
        <begin position="132"/>
        <end position="143"/>
    </location>
</feature>
<evidence type="ECO:0000313" key="4">
    <source>
        <dbReference type="Proteomes" id="UP000008066"/>
    </source>
</evidence>
<feature type="domain" description="DUF4211" evidence="2">
    <location>
        <begin position="313"/>
        <end position="449"/>
    </location>
</feature>
<accession>G0S6K0</accession>
<feature type="compositionally biased region" description="Polar residues" evidence="1">
    <location>
        <begin position="144"/>
        <end position="157"/>
    </location>
</feature>
<feature type="compositionally biased region" description="Acidic residues" evidence="1">
    <location>
        <begin position="468"/>
        <end position="483"/>
    </location>
</feature>
<dbReference type="HOGENOM" id="CLU_021433_2_0_1"/>
<feature type="compositionally biased region" description="Acidic residues" evidence="1">
    <location>
        <begin position="203"/>
        <end position="213"/>
    </location>
</feature>
<evidence type="ECO:0000259" key="2">
    <source>
        <dbReference type="Pfam" id="PF13926"/>
    </source>
</evidence>
<protein>
    <recommendedName>
        <fullName evidence="2">DUF4211 domain-containing protein</fullName>
    </recommendedName>
</protein>
<dbReference type="EMBL" id="GL988041">
    <property type="protein sequence ID" value="EGS20811.1"/>
    <property type="molecule type" value="Genomic_DNA"/>
</dbReference>
<sequence>MAAAKRSMKQQTLEATFGRSIVKSKQQGGNEHICSTAKNNSAAVVQSSSPLPPSSSMNFSFMGSSQLASARKKMFVVRDVSSEDSSESENEPEVSVEMSIDAPNDENKGNGSSSSSKSSSDDSDEESEAKLPFRRIQRTKRRISTSSSEAADNNDNKIASGRPEKPIVDDTDDDDDKPLQRPATKRRRLVCRNSVQAQNTSNEDNDENEDEEQPELRVITRRTRSARRPLTAKAKALERLRRKKAGQAVDDDESSSEEEERKPLYDYDPDHMALQEFPDDEEGVIQLNVDNQSKENHRKKRSGDDDSAGDMDDFIDDDSDQPIGFPEDVEIPMQFSKWATQPLKFHFKIVIEWLIKFKLNPGFKRDMPIYQIAWRKIDDEVQGLSHSKFSSSVWRVDFSKALRARPYIETHEIPKNDAARITTCDACGRTNHPASWVISFKGAAYHKKTGDLTRFLEPVKAESSDNGGESDEDSDVDWDEDEDGNDIPKATKQWFVGANCSANAETSHTLLHWKINLLNWVDTRLSEEGHMTPAKVAERKRMSAAKREEVTYEVVNTWMNSQIVSKLYREFKAHLEEARNRSTKGRAHHGG</sequence>
<feature type="compositionally biased region" description="Acidic residues" evidence="1">
    <location>
        <begin position="305"/>
        <end position="320"/>
    </location>
</feature>
<dbReference type="OrthoDB" id="21499at2759"/>
<feature type="compositionally biased region" description="Low complexity" evidence="1">
    <location>
        <begin position="41"/>
        <end position="61"/>
    </location>
</feature>
<dbReference type="PANTHER" id="PTHR14689">
    <property type="entry name" value="PHORBOL-ESTER_DAG-TYPE DOMAIN-CONTAINING PROTEIN"/>
    <property type="match status" value="1"/>
</dbReference>
<feature type="region of interest" description="Disordered" evidence="1">
    <location>
        <begin position="24"/>
        <end position="61"/>
    </location>
</feature>
<dbReference type="GO" id="GO:0005634">
    <property type="term" value="C:nucleus"/>
    <property type="evidence" value="ECO:0007669"/>
    <property type="project" value="TreeGrafter"/>
</dbReference>
<gene>
    <name evidence="3" type="ORF">CTHT_0026490</name>
</gene>
<evidence type="ECO:0000313" key="3">
    <source>
        <dbReference type="EMBL" id="EGS20811.1"/>
    </source>
</evidence>
<feature type="region of interest" description="Disordered" evidence="1">
    <location>
        <begin position="78"/>
        <end position="271"/>
    </location>
</feature>
<dbReference type="PANTHER" id="PTHR14689:SF0">
    <property type="entry name" value="COILED-COIL DOMAIN-CONTAINING PROTEIN 82"/>
    <property type="match status" value="1"/>
</dbReference>
<feature type="compositionally biased region" description="Low complexity" evidence="1">
    <location>
        <begin position="109"/>
        <end position="118"/>
    </location>
</feature>
<feature type="region of interest" description="Disordered" evidence="1">
    <location>
        <begin position="289"/>
        <end position="322"/>
    </location>
</feature>
<dbReference type="eggNOG" id="ENOG502S7B9">
    <property type="taxonomic scope" value="Eukaryota"/>
</dbReference>
<reference evidence="3 4" key="1">
    <citation type="journal article" date="2011" name="Cell">
        <title>Insight into structure and assembly of the nuclear pore complex by utilizing the genome of a eukaryotic thermophile.</title>
        <authorList>
            <person name="Amlacher S."/>
            <person name="Sarges P."/>
            <person name="Flemming D."/>
            <person name="van Noort V."/>
            <person name="Kunze R."/>
            <person name="Devos D.P."/>
            <person name="Arumugam M."/>
            <person name="Bork P."/>
            <person name="Hurt E."/>
        </authorList>
    </citation>
    <scope>NUCLEOTIDE SEQUENCE [LARGE SCALE GENOMIC DNA]</scope>
    <source>
        <strain evidence="4">DSM 1495 / CBS 144.50 / IMI 039719</strain>
    </source>
</reference>
<organism evidence="4">
    <name type="scientific">Chaetomium thermophilum (strain DSM 1495 / CBS 144.50 / IMI 039719)</name>
    <name type="common">Thermochaetoides thermophila</name>
    <dbReference type="NCBI Taxonomy" id="759272"/>
    <lineage>
        <taxon>Eukaryota</taxon>
        <taxon>Fungi</taxon>
        <taxon>Dikarya</taxon>
        <taxon>Ascomycota</taxon>
        <taxon>Pezizomycotina</taxon>
        <taxon>Sordariomycetes</taxon>
        <taxon>Sordariomycetidae</taxon>
        <taxon>Sordariales</taxon>
        <taxon>Chaetomiaceae</taxon>
        <taxon>Thermochaetoides</taxon>
    </lineage>
</organism>
<feature type="compositionally biased region" description="Acidic residues" evidence="1">
    <location>
        <begin position="82"/>
        <end position="94"/>
    </location>
</feature>
<dbReference type="InterPro" id="IPR025451">
    <property type="entry name" value="DUF4211"/>
</dbReference>
<dbReference type="RefSeq" id="XP_006693107.1">
    <property type="nucleotide sequence ID" value="XM_006693044.1"/>
</dbReference>
<dbReference type="KEGG" id="cthr:CTHT_0026490"/>